<feature type="domain" description="TRASH" evidence="11">
    <location>
        <begin position="24"/>
        <end position="60"/>
    </location>
</feature>
<dbReference type="InterPro" id="IPR036412">
    <property type="entry name" value="HAD-like_sf"/>
</dbReference>
<dbReference type="PRINTS" id="PR00119">
    <property type="entry name" value="CATATPASE"/>
</dbReference>
<evidence type="ECO:0000256" key="9">
    <source>
        <dbReference type="ARBA" id="ARBA00023136"/>
    </source>
</evidence>
<feature type="transmembrane region" description="Helical" evidence="10">
    <location>
        <begin position="475"/>
        <end position="497"/>
    </location>
</feature>
<feature type="domain" description="TRASH" evidence="11">
    <location>
        <begin position="116"/>
        <end position="153"/>
    </location>
</feature>
<dbReference type="PANTHER" id="PTHR43520:SF8">
    <property type="entry name" value="P-TYPE CU(+) TRANSPORTER"/>
    <property type="match status" value="1"/>
</dbReference>
<dbReference type="InterPro" id="IPR018303">
    <property type="entry name" value="ATPase_P-typ_P_site"/>
</dbReference>
<keyword evidence="4 10" id="KW-0479">Metal-binding</keyword>
<dbReference type="InterPro" id="IPR008250">
    <property type="entry name" value="ATPase_P-typ_transduc_dom_A_sf"/>
</dbReference>
<evidence type="ECO:0000256" key="5">
    <source>
        <dbReference type="ARBA" id="ARBA00022741"/>
    </source>
</evidence>
<keyword evidence="13" id="KW-1185">Reference proteome</keyword>
<evidence type="ECO:0000259" key="11">
    <source>
        <dbReference type="SMART" id="SM00746"/>
    </source>
</evidence>
<dbReference type="InterPro" id="IPR044492">
    <property type="entry name" value="P_typ_ATPase_HD_dom"/>
</dbReference>
<dbReference type="InterPro" id="IPR023299">
    <property type="entry name" value="ATPase_P-typ_cyto_dom_N"/>
</dbReference>
<accession>A0ABR7A9P2</accession>
<dbReference type="SFLD" id="SFLDF00027">
    <property type="entry name" value="p-type_atpase"/>
    <property type="match status" value="1"/>
</dbReference>
<feature type="transmembrane region" description="Helical" evidence="10">
    <location>
        <begin position="860"/>
        <end position="878"/>
    </location>
</feature>
<dbReference type="Gene3D" id="1.10.620.20">
    <property type="entry name" value="Ribonucleotide Reductase, subunit A"/>
    <property type="match status" value="2"/>
</dbReference>
<dbReference type="PROSITE" id="PS00154">
    <property type="entry name" value="ATPASE_E1_E2"/>
    <property type="match status" value="1"/>
</dbReference>
<organism evidence="12 13">
    <name type="scientific">Undibacterium curvum</name>
    <dbReference type="NCBI Taxonomy" id="2762294"/>
    <lineage>
        <taxon>Bacteria</taxon>
        <taxon>Pseudomonadati</taxon>
        <taxon>Pseudomonadota</taxon>
        <taxon>Betaproteobacteria</taxon>
        <taxon>Burkholderiales</taxon>
        <taxon>Oxalobacteraceae</taxon>
        <taxon>Undibacterium</taxon>
    </lineage>
</organism>
<comment type="caution">
    <text evidence="12">The sequence shown here is derived from an EMBL/GenBank/DDBJ whole genome shotgun (WGS) entry which is preliminary data.</text>
</comment>
<evidence type="ECO:0000313" key="12">
    <source>
        <dbReference type="EMBL" id="MBC3933602.1"/>
    </source>
</evidence>
<evidence type="ECO:0000256" key="2">
    <source>
        <dbReference type="ARBA" id="ARBA00006024"/>
    </source>
</evidence>
<evidence type="ECO:0000256" key="8">
    <source>
        <dbReference type="ARBA" id="ARBA00022989"/>
    </source>
</evidence>
<dbReference type="Pfam" id="PF00702">
    <property type="entry name" value="Hydrolase"/>
    <property type="match status" value="1"/>
</dbReference>
<dbReference type="InterPro" id="IPR045800">
    <property type="entry name" value="HMBD"/>
</dbReference>
<dbReference type="InterPro" id="IPR011017">
    <property type="entry name" value="TRASH_dom"/>
</dbReference>
<dbReference type="SFLD" id="SFLDS00003">
    <property type="entry name" value="Haloacid_Dehalogenase"/>
    <property type="match status" value="1"/>
</dbReference>
<dbReference type="InterPro" id="IPR001757">
    <property type="entry name" value="P_typ_ATPase"/>
</dbReference>
<dbReference type="SUPFAM" id="SSF81653">
    <property type="entry name" value="Calcium ATPase, transduction domain A"/>
    <property type="match status" value="1"/>
</dbReference>
<feature type="transmembrane region" description="Helical" evidence="10">
    <location>
        <begin position="503"/>
        <end position="526"/>
    </location>
</feature>
<name>A0ABR7A9P2_9BURK</name>
<proteinExistence type="inferred from homology"/>
<evidence type="ECO:0000256" key="10">
    <source>
        <dbReference type="RuleBase" id="RU362081"/>
    </source>
</evidence>
<dbReference type="NCBIfam" id="TIGR01525">
    <property type="entry name" value="ATPase-IB_hvy"/>
    <property type="match status" value="1"/>
</dbReference>
<keyword evidence="6 10" id="KW-0067">ATP-binding</keyword>
<dbReference type="Gene3D" id="3.40.50.1000">
    <property type="entry name" value="HAD superfamily/HAD-like"/>
    <property type="match status" value="1"/>
</dbReference>
<keyword evidence="10" id="KW-1003">Cell membrane</keyword>
<comment type="subcellular location">
    <subcellularLocation>
        <location evidence="10">Cell membrane</location>
    </subcellularLocation>
    <subcellularLocation>
        <location evidence="1">Endomembrane system</location>
        <topology evidence="1">Multi-pass membrane protein</topology>
    </subcellularLocation>
</comment>
<dbReference type="SUPFAM" id="SSF56784">
    <property type="entry name" value="HAD-like"/>
    <property type="match status" value="1"/>
</dbReference>
<feature type="transmembrane region" description="Helical" evidence="10">
    <location>
        <begin position="831"/>
        <end position="854"/>
    </location>
</feature>
<dbReference type="Pfam" id="PF19335">
    <property type="entry name" value="HMBD"/>
    <property type="match status" value="1"/>
</dbReference>
<keyword evidence="9 10" id="KW-0472">Membrane</keyword>
<dbReference type="Gene3D" id="2.70.150.10">
    <property type="entry name" value="Calcium-transporting ATPase, cytoplasmic transduction domain A"/>
    <property type="match status" value="1"/>
</dbReference>
<dbReference type="InterPro" id="IPR023298">
    <property type="entry name" value="ATPase_P-typ_TM_dom_sf"/>
</dbReference>
<keyword evidence="3 10" id="KW-0812">Transmembrane</keyword>
<sequence length="885" mass="94158">MHHQHLGDCCAHQPAQQNEKKYTDPVCGMQVAKSEKSTRFQGVAYYFCSPSCVSRFEAEPGRYVKTKKVIQLGQSSPAAASAVATTTAAPEIAKGSKSCCGGSDAMQSDPQGAHTDPVCGMRVNASSVHQTTHAGQPYYFCCASCLQKFSQSPQRWLDPAQRPTAAAADPGAVYMCPMDPEIEQIGPGICPICGMALEPKEASMHEDTSELDDMTRRFRISLLLALPLLLLTMLDMVPALSMHRLLGMQVFNWLQFALATPVVLWLGRPFFERALSSFQSRHLNMFSLIGVGTGSAYLFSLVALIFPDSLPPAFRMDGMVPLYFEAAAVIISLVLLGQVLELRARFQTSSAIKALLSLTPATALRVLPDGSEQEVALDQVRAGDVLRVKPGAHIPVDGKVQDGQSYVDESMITGEAAAQAKQAGDTVAAGTLNQQGSFTLRAERVGRDTLLAGIIAMVNQASRSRAPVQKLADAVAGWFVPAVIFIALAAFGLWAFFGPQPALANGLMAAVSVLIIACPCALGLATPISVTVGIGRGASEGILIKDAEALQLLERVDTLIIDKTGTLTEGKPRLQSFQIHPTADRQQLLSLALQLERQSEHPLAQAIVHYAESEHSAASLPDVQLSQFEAVTGMGVRAKIATPSGMQAGAQTVILGKLSYLQSLGIDTTYWQHQAQLAQQQAHTVMGLAVGQQCLALISVADSIKSSSQQAVADLQAQGLRLILMTGDNAATANAVATQLGIREVHADVRPEDKFRMVQQLQAAGSVVAMAGDGINDAPALAQANVGIAMGNGTDIAMQSAHVVLVKGDLRGIAKARKLSKLSMRNIRQNLFFAFAYNLTGVPVAAGVLFPWLGILLSPMIASAAMSLSSVSVITNALRLRHARL</sequence>
<evidence type="ECO:0000313" key="13">
    <source>
        <dbReference type="Proteomes" id="UP000654304"/>
    </source>
</evidence>
<keyword evidence="7" id="KW-1278">Translocase</keyword>
<feature type="transmembrane region" description="Helical" evidence="10">
    <location>
        <begin position="220"/>
        <end position="241"/>
    </location>
</feature>
<feature type="transmembrane region" description="Helical" evidence="10">
    <location>
        <begin position="283"/>
        <end position="306"/>
    </location>
</feature>
<dbReference type="Pfam" id="PF04945">
    <property type="entry name" value="YHS"/>
    <property type="match status" value="2"/>
</dbReference>
<evidence type="ECO:0000256" key="3">
    <source>
        <dbReference type="ARBA" id="ARBA00022692"/>
    </source>
</evidence>
<dbReference type="InterPro" id="IPR027256">
    <property type="entry name" value="P-typ_ATPase_IB"/>
</dbReference>
<dbReference type="InterPro" id="IPR012348">
    <property type="entry name" value="RNR-like"/>
</dbReference>
<dbReference type="EMBL" id="JACOGD010000013">
    <property type="protein sequence ID" value="MBC3933602.1"/>
    <property type="molecule type" value="Genomic_DNA"/>
</dbReference>
<protein>
    <submittedName>
        <fullName evidence="12">Heavy metal translocating P-type ATPase</fullName>
    </submittedName>
</protein>
<dbReference type="Proteomes" id="UP000654304">
    <property type="component" value="Unassembled WGS sequence"/>
</dbReference>
<feature type="transmembrane region" description="Helical" evidence="10">
    <location>
        <begin position="318"/>
        <end position="340"/>
    </location>
</feature>
<dbReference type="PANTHER" id="PTHR43520">
    <property type="entry name" value="ATP7, ISOFORM B"/>
    <property type="match status" value="1"/>
</dbReference>
<dbReference type="PRINTS" id="PR00943">
    <property type="entry name" value="CUATPASE"/>
</dbReference>
<dbReference type="Gene3D" id="3.40.1110.10">
    <property type="entry name" value="Calcium-transporting ATPase, cytoplasmic domain N"/>
    <property type="match status" value="1"/>
</dbReference>
<evidence type="ECO:0000256" key="4">
    <source>
        <dbReference type="ARBA" id="ARBA00022723"/>
    </source>
</evidence>
<comment type="similarity">
    <text evidence="2 10">Belongs to the cation transport ATPase (P-type) (TC 3.A.3) family. Type IB subfamily.</text>
</comment>
<dbReference type="InterPro" id="IPR007029">
    <property type="entry name" value="YHS_dom"/>
</dbReference>
<dbReference type="InterPro" id="IPR023214">
    <property type="entry name" value="HAD_sf"/>
</dbReference>
<reference evidence="12 13" key="1">
    <citation type="submission" date="2020-08" db="EMBL/GenBank/DDBJ databases">
        <title>Novel species isolated from subtropical streams in China.</title>
        <authorList>
            <person name="Lu H."/>
        </authorList>
    </citation>
    <scope>NUCLEOTIDE SEQUENCE [LARGE SCALE GENOMIC DNA]</scope>
    <source>
        <strain evidence="12 13">CY22W</strain>
    </source>
</reference>
<dbReference type="SMART" id="SM00746">
    <property type="entry name" value="TRASH"/>
    <property type="match status" value="2"/>
</dbReference>
<dbReference type="CDD" id="cd02094">
    <property type="entry name" value="P-type_ATPase_Cu-like"/>
    <property type="match status" value="1"/>
</dbReference>
<evidence type="ECO:0000256" key="7">
    <source>
        <dbReference type="ARBA" id="ARBA00022967"/>
    </source>
</evidence>
<keyword evidence="8 10" id="KW-1133">Transmembrane helix</keyword>
<dbReference type="Pfam" id="PF00122">
    <property type="entry name" value="E1-E2_ATPase"/>
    <property type="match status" value="1"/>
</dbReference>
<dbReference type="SFLD" id="SFLDG00002">
    <property type="entry name" value="C1.7:_P-type_atpase_like"/>
    <property type="match status" value="1"/>
</dbReference>
<dbReference type="RefSeq" id="WP_186905161.1">
    <property type="nucleotide sequence ID" value="NZ_JACOGD010000013.1"/>
</dbReference>
<evidence type="ECO:0000256" key="1">
    <source>
        <dbReference type="ARBA" id="ARBA00004127"/>
    </source>
</evidence>
<dbReference type="InterPro" id="IPR059000">
    <property type="entry name" value="ATPase_P-type_domA"/>
</dbReference>
<dbReference type="NCBIfam" id="TIGR01494">
    <property type="entry name" value="ATPase_P-type"/>
    <property type="match status" value="1"/>
</dbReference>
<feature type="transmembrane region" description="Helical" evidence="10">
    <location>
        <begin position="253"/>
        <end position="271"/>
    </location>
</feature>
<keyword evidence="5 10" id="KW-0547">Nucleotide-binding</keyword>
<dbReference type="SUPFAM" id="SSF81665">
    <property type="entry name" value="Calcium ATPase, transmembrane domain M"/>
    <property type="match status" value="1"/>
</dbReference>
<gene>
    <name evidence="12" type="ORF">H8K43_18120</name>
</gene>
<evidence type="ECO:0000256" key="6">
    <source>
        <dbReference type="ARBA" id="ARBA00022840"/>
    </source>
</evidence>